<reference evidence="1" key="2">
    <citation type="submission" date="2020-09" db="EMBL/GenBank/DDBJ databases">
        <authorList>
            <person name="Sun Q."/>
            <person name="Ohkuma M."/>
        </authorList>
    </citation>
    <scope>NUCLEOTIDE SEQUENCE</scope>
    <source>
        <strain evidence="1">JCM 1480</strain>
    </source>
</reference>
<accession>A0A8H9G6J3</accession>
<organism evidence="1 2">
    <name type="scientific">Curtobacterium luteum</name>
    <dbReference type="NCBI Taxonomy" id="33881"/>
    <lineage>
        <taxon>Bacteria</taxon>
        <taxon>Bacillati</taxon>
        <taxon>Actinomycetota</taxon>
        <taxon>Actinomycetes</taxon>
        <taxon>Micrococcales</taxon>
        <taxon>Microbacteriaceae</taxon>
        <taxon>Curtobacterium</taxon>
    </lineage>
</organism>
<gene>
    <name evidence="1" type="ORF">GCM10009769_01630</name>
</gene>
<dbReference type="Proteomes" id="UP000648535">
    <property type="component" value="Unassembled WGS sequence"/>
</dbReference>
<dbReference type="AlphaFoldDB" id="A0A8H9G6J3"/>
<sequence>MLTALFDDERKGTAMERTLNTEVVPLEDGYHRVSTPASGVIGFVREHDGRYEVLRGRVRQATRSEGLYSTMNVALIALTHA</sequence>
<evidence type="ECO:0000313" key="2">
    <source>
        <dbReference type="Proteomes" id="UP000648535"/>
    </source>
</evidence>
<dbReference type="EMBL" id="BMOI01000001">
    <property type="protein sequence ID" value="GGK87230.1"/>
    <property type="molecule type" value="Genomic_DNA"/>
</dbReference>
<comment type="caution">
    <text evidence="1">The sequence shown here is derived from an EMBL/GenBank/DDBJ whole genome shotgun (WGS) entry which is preliminary data.</text>
</comment>
<proteinExistence type="predicted"/>
<reference evidence="1" key="1">
    <citation type="journal article" date="2014" name="Int. J. Syst. Evol. Microbiol.">
        <title>Complete genome sequence of Corynebacterium casei LMG S-19264T (=DSM 44701T), isolated from a smear-ripened cheese.</title>
        <authorList>
            <consortium name="US DOE Joint Genome Institute (JGI-PGF)"/>
            <person name="Walter F."/>
            <person name="Albersmeier A."/>
            <person name="Kalinowski J."/>
            <person name="Ruckert C."/>
        </authorList>
    </citation>
    <scope>NUCLEOTIDE SEQUENCE</scope>
    <source>
        <strain evidence="1">JCM 1480</strain>
    </source>
</reference>
<protein>
    <submittedName>
        <fullName evidence="1">Uncharacterized protein</fullName>
    </submittedName>
</protein>
<name>A0A8H9G6J3_9MICO</name>
<evidence type="ECO:0000313" key="1">
    <source>
        <dbReference type="EMBL" id="GGK87230.1"/>
    </source>
</evidence>